<name>A0A381DJ70_9BACT</name>
<proteinExistence type="predicted"/>
<reference evidence="1 2" key="1">
    <citation type="submission" date="2018-06" db="EMBL/GenBank/DDBJ databases">
        <authorList>
            <consortium name="Pathogen Informatics"/>
            <person name="Doyle S."/>
        </authorList>
    </citation>
    <scope>NUCLEOTIDE SEQUENCE [LARGE SCALE GENOMIC DNA]</scope>
    <source>
        <strain evidence="1 2">NCTC12475</strain>
    </source>
</reference>
<organism evidence="1 2">
    <name type="scientific">Campylobacter sputorum subsp. sputorum</name>
    <dbReference type="NCBI Taxonomy" id="32024"/>
    <lineage>
        <taxon>Bacteria</taxon>
        <taxon>Pseudomonadati</taxon>
        <taxon>Campylobacterota</taxon>
        <taxon>Epsilonproteobacteria</taxon>
        <taxon>Campylobacterales</taxon>
        <taxon>Campylobacteraceae</taxon>
        <taxon>Campylobacter</taxon>
    </lineage>
</organism>
<dbReference type="Proteomes" id="UP000254920">
    <property type="component" value="Unassembled WGS sequence"/>
</dbReference>
<accession>A0A381DJ70</accession>
<dbReference type="EMBL" id="UFVD01000001">
    <property type="protein sequence ID" value="SUX10729.1"/>
    <property type="molecule type" value="Genomic_DNA"/>
</dbReference>
<keyword evidence="2" id="KW-1185">Reference proteome</keyword>
<dbReference type="InterPro" id="IPR029063">
    <property type="entry name" value="SAM-dependent_MTases_sf"/>
</dbReference>
<gene>
    <name evidence="1" type="ORF">NCTC12475_00936</name>
</gene>
<dbReference type="AlphaFoldDB" id="A0A381DJ70"/>
<evidence type="ECO:0000313" key="2">
    <source>
        <dbReference type="Proteomes" id="UP000254920"/>
    </source>
</evidence>
<protein>
    <submittedName>
        <fullName evidence="1">Uncharacterized protein</fullName>
    </submittedName>
</protein>
<evidence type="ECO:0000313" key="1">
    <source>
        <dbReference type="EMBL" id="SUX10729.1"/>
    </source>
</evidence>
<dbReference type="Gene3D" id="3.40.50.150">
    <property type="entry name" value="Vaccinia Virus protein VP39"/>
    <property type="match status" value="1"/>
</dbReference>
<dbReference type="RefSeq" id="WP_201261376.1">
    <property type="nucleotide sequence ID" value="NZ_UFVD01000001.1"/>
</dbReference>
<sequence>MHLIDKYDYDKEIKLRNFEKYVRRQDLSRFLARYELFKMIKDAKGSIVECGVHYGGG</sequence>